<comment type="caution">
    <text evidence="2">The sequence shown here is derived from an EMBL/GenBank/DDBJ whole genome shotgun (WGS) entry which is preliminary data.</text>
</comment>
<evidence type="ECO:0000313" key="2">
    <source>
        <dbReference type="EMBL" id="NEU04074.1"/>
    </source>
</evidence>
<evidence type="ECO:0000256" key="1">
    <source>
        <dbReference type="SAM" id="Phobius"/>
    </source>
</evidence>
<gene>
    <name evidence="2" type="ORF">G3M99_04225</name>
</gene>
<keyword evidence="3" id="KW-1185">Reference proteome</keyword>
<feature type="transmembrane region" description="Helical" evidence="1">
    <location>
        <begin position="40"/>
        <end position="59"/>
    </location>
</feature>
<proteinExistence type="predicted"/>
<dbReference type="EMBL" id="JAAGPU010000004">
    <property type="protein sequence ID" value="NEU04074.1"/>
    <property type="molecule type" value="Genomic_DNA"/>
</dbReference>
<reference evidence="2 3" key="1">
    <citation type="submission" date="2020-02" db="EMBL/GenBank/DDBJ databases">
        <title>Genome assembly of a novel Clostridium senegalense strain.</title>
        <authorList>
            <person name="Gupta T.B."/>
            <person name="Jauregui R."/>
            <person name="Maclean P."/>
            <person name="Nawarathana A."/>
            <person name="Brightwell G."/>
        </authorList>
    </citation>
    <scope>NUCLEOTIDE SEQUENCE [LARGE SCALE GENOMIC DNA]</scope>
    <source>
        <strain evidence="2 3">AGRFS4</strain>
    </source>
</reference>
<keyword evidence="1" id="KW-0812">Transmembrane</keyword>
<dbReference type="AlphaFoldDB" id="A0A6M0H1M6"/>
<dbReference type="RefSeq" id="WP_199869297.1">
    <property type="nucleotide sequence ID" value="NZ_JAAGPU010000004.1"/>
</dbReference>
<feature type="transmembrane region" description="Helical" evidence="1">
    <location>
        <begin position="17"/>
        <end position="34"/>
    </location>
</feature>
<protein>
    <submittedName>
        <fullName evidence="2">Uncharacterized protein</fullName>
    </submittedName>
</protein>
<name>A0A6M0H1M6_9CLOT</name>
<sequence length="190" mass="22804">MDIYKVLKKQKKSYKRFVLFMGFIFILLPAVLIYSKMLSAFFIAYLIILEILIFQLILIRYNEEHLHFKQVNKKIVIEVGVLRKKYTISTDKVAIIHIMKSVKSFEILIITKSRFRNKRLKHVDFRFLDKQKTINKYYNRVKLENDGPYFYFVIRKGGVKKYLLLDFLYKTCVGAAFTDEAIEKIKEYRS</sequence>
<organism evidence="2 3">
    <name type="scientific">Clostridium senegalense</name>
    <dbReference type="NCBI Taxonomy" id="1465809"/>
    <lineage>
        <taxon>Bacteria</taxon>
        <taxon>Bacillati</taxon>
        <taxon>Bacillota</taxon>
        <taxon>Clostridia</taxon>
        <taxon>Eubacteriales</taxon>
        <taxon>Clostridiaceae</taxon>
        <taxon>Clostridium</taxon>
    </lineage>
</organism>
<accession>A0A6M0H1M6</accession>
<dbReference type="Proteomes" id="UP000481872">
    <property type="component" value="Unassembled WGS sequence"/>
</dbReference>
<keyword evidence="1" id="KW-1133">Transmembrane helix</keyword>
<keyword evidence="1" id="KW-0472">Membrane</keyword>
<evidence type="ECO:0000313" key="3">
    <source>
        <dbReference type="Proteomes" id="UP000481872"/>
    </source>
</evidence>